<gene>
    <name evidence="1" type="ORF">GTA08_BOTSDO03879</name>
</gene>
<organism evidence="1 2">
    <name type="scientific">Botryosphaeria dothidea</name>
    <dbReference type="NCBI Taxonomy" id="55169"/>
    <lineage>
        <taxon>Eukaryota</taxon>
        <taxon>Fungi</taxon>
        <taxon>Dikarya</taxon>
        <taxon>Ascomycota</taxon>
        <taxon>Pezizomycotina</taxon>
        <taxon>Dothideomycetes</taxon>
        <taxon>Dothideomycetes incertae sedis</taxon>
        <taxon>Botryosphaeriales</taxon>
        <taxon>Botryosphaeriaceae</taxon>
        <taxon>Botryosphaeria</taxon>
    </lineage>
</organism>
<evidence type="ECO:0000313" key="1">
    <source>
        <dbReference type="EMBL" id="KAF4307487.1"/>
    </source>
</evidence>
<accession>A0A8H4IUF9</accession>
<protein>
    <submittedName>
        <fullName evidence="1">Uncharacterized protein</fullName>
    </submittedName>
</protein>
<comment type="caution">
    <text evidence="1">The sequence shown here is derived from an EMBL/GenBank/DDBJ whole genome shotgun (WGS) entry which is preliminary data.</text>
</comment>
<sequence length="1611" mass="179908">MADSLPAYSLLRGLSPVEVVSVFRNALLSIPLDTVSQHLFSGVVDGSILPHIFEIWVDVSKSPVVIQAALRQTDSLKIRRAGIRQFGKRLRSKEWKETWDGLGSTEGLLDLLSGFSVLEVKQFSGVVLRSTRGPGTAEKQQALFQLLRSLLPKLFPAGDGASAPHRNPDERPLAGFYKPLVRKCPREVVGRLYLREISEGLDDTKSGLVPTSFMLEHHSGFMQDLAFKMLFEQGDCPKQPPGLLNLLHRGPGASKKAPKFSASMQFSLDLLKRLASAEHSNFDDDLFVKDLVEPLLKRCKRRDVEWRQVLEIVQLAAEYMSRNADAAAGLSKSIGYYYYSRKLILDWTARLWADHPADAEEPFKALVRMASQKEGGGIQAFMFPDIAQPRRYAMLRLCFLAVGWGDLDVDSQLKGMAACNWKSGVFSWLAIDDAWALYERLLKSGVPPSEMSTEPDKLLLSFARRRGKEAEAVEICIQYVEKHKKKAMSSKDQSDRALHATQAMQWAVTSNSLEVYKEAVLWARRYIRDPLTVPELHQYSTIDEQYLLAGNPGNLKDDGHTVESLRQKVVQANEILWIHLETVLMALREPSFNVRFWRGSLGLFYNVVSYREEKYSKLLKEAGSFSDDDIYTILWEDTLPLLLRAEKVFLQPGHERLEKNNAAGALGIETGTYEVTNALPSTYRFFDELARERDRLWRDYRPSMHSAVAALPEPYPRGLPIECLTGLFQMRAPQPDVLTPYIASRARAVLFMDPAKALTPFPEDEETQMAIGRFVDSYQEALEIYVPSTLPAEQRKERVDEVWKYAVGPLSKDRMNSAEAFRYWRKGYYEGRIEFWPMEYQVSLCEEKIAEYDPRIPLVKDASEVIEWNPDPPSVDPIKERKLNPTYIDVIKDFSGGRRVSVDSRLKDIHSTIPGLPAYYRYTRVELSRMEDLESDIVLALLLLDTKNGTKPRVLSAPFPSEKDIRYPSIYLDEHFLAKSKMDIVSALDLLGTRRDAVPAALLLELIRNTLEVLESPSLSANESIDVERIAFGLINVLTQSDNPNLGIELAISTILDRPEASSWHRQLLSPTLLRRLPPAQSRACIDSFTTAMLVRLQEQAKAKPQEDTTAAKKYVKVTTVKHLAQLLNGADYILPAVAVSVLQRLLHECTHPDIRSAVLESLLTMLSATNEALNDRIITALETVVPILGSLDGRTAMSEEAWQKAEQSSEPPELPMHYSTNNMPPLLSELVVGFLSTWRYNHNEAPWRAPLTNRVIFPALDLLTAHTARWLRIFLHQHRTIAPPDLLASSLPSVPLNPAIWRTVLDTGPSHPPAALLTASSTWALFNARPPPAIAAFNTTIQTTPALRADPHCQRFLSLYALGLPALSDPSLTFDLPAYLASPSALAQPAHPAALTPALAHRLLARHFAALLAADDATQLWPHLTRFLARLERPCHGAHAWATLVAPLARDVIATIEGGGWAVRPGVLALRLSVLAWPVVAGEGCERFAEEVVRVLEGVVREGGGVYHRGFERVRGWVLERVGPGRERCGVAVELGRRREGVVGALAVELAVALLEGVELGEVEEGARGEVEGLVKRWVGAEDEGVRRLAYGLAGKWKVGGWVGGFVIEG</sequence>
<keyword evidence="2" id="KW-1185">Reference proteome</keyword>
<evidence type="ECO:0000313" key="2">
    <source>
        <dbReference type="Proteomes" id="UP000572817"/>
    </source>
</evidence>
<dbReference type="OrthoDB" id="2549237at2759"/>
<proteinExistence type="predicted"/>
<dbReference type="EMBL" id="WWBZ02000022">
    <property type="protein sequence ID" value="KAF4307487.1"/>
    <property type="molecule type" value="Genomic_DNA"/>
</dbReference>
<name>A0A8H4IUF9_9PEZI</name>
<dbReference type="Proteomes" id="UP000572817">
    <property type="component" value="Unassembled WGS sequence"/>
</dbReference>
<reference evidence="1" key="1">
    <citation type="submission" date="2020-04" db="EMBL/GenBank/DDBJ databases">
        <title>Genome Assembly and Annotation of Botryosphaeria dothidea sdau 11-99, a Latent Pathogen of Apple Fruit Ring Rot in China.</title>
        <authorList>
            <person name="Yu C."/>
            <person name="Diao Y."/>
            <person name="Lu Q."/>
            <person name="Zhao J."/>
            <person name="Cui S."/>
            <person name="Peng C."/>
            <person name="He B."/>
            <person name="Liu H."/>
        </authorList>
    </citation>
    <scope>NUCLEOTIDE SEQUENCE [LARGE SCALE GENOMIC DNA]</scope>
    <source>
        <strain evidence="1">Sdau11-99</strain>
    </source>
</reference>